<reference evidence="3 4" key="1">
    <citation type="submission" date="2017-10" db="EMBL/GenBank/DDBJ databases">
        <title>Novel microbial diversity and functional potential in the marine mammal oral microbiome.</title>
        <authorList>
            <person name="Dudek N.K."/>
            <person name="Sun C.L."/>
            <person name="Burstein D."/>
            <person name="Kantor R.S."/>
            <person name="Aliaga Goltsman D.S."/>
            <person name="Bik E.M."/>
            <person name="Thomas B.C."/>
            <person name="Banfield J.F."/>
            <person name="Relman D.A."/>
        </authorList>
    </citation>
    <scope>NUCLEOTIDE SEQUENCE [LARGE SCALE GENOMIC DNA]</scope>
    <source>
        <strain evidence="3">DOLJORAL78_47_16</strain>
    </source>
</reference>
<dbReference type="SUPFAM" id="SSF52129">
    <property type="entry name" value="Caspase-like"/>
    <property type="match status" value="1"/>
</dbReference>
<dbReference type="GO" id="GO:0004197">
    <property type="term" value="F:cysteine-type endopeptidase activity"/>
    <property type="evidence" value="ECO:0007669"/>
    <property type="project" value="InterPro"/>
</dbReference>
<evidence type="ECO:0000313" key="3">
    <source>
        <dbReference type="EMBL" id="PIE32885.1"/>
    </source>
</evidence>
<proteinExistence type="predicted"/>
<dbReference type="PANTHER" id="PTHR48104:SF30">
    <property type="entry name" value="METACASPASE-1"/>
    <property type="match status" value="1"/>
</dbReference>
<dbReference type="AlphaFoldDB" id="A0A2G6KB69"/>
<dbReference type="PANTHER" id="PTHR48104">
    <property type="entry name" value="METACASPASE-4"/>
    <property type="match status" value="1"/>
</dbReference>
<dbReference type="Pfam" id="PF00656">
    <property type="entry name" value="Peptidase_C14"/>
    <property type="match status" value="1"/>
</dbReference>
<dbReference type="EMBL" id="PDSK01000106">
    <property type="protein sequence ID" value="PIE32885.1"/>
    <property type="molecule type" value="Genomic_DNA"/>
</dbReference>
<dbReference type="InterPro" id="IPR011600">
    <property type="entry name" value="Pept_C14_caspase"/>
</dbReference>
<evidence type="ECO:0000256" key="1">
    <source>
        <dbReference type="SAM" id="MobiDB-lite"/>
    </source>
</evidence>
<dbReference type="GO" id="GO:0005737">
    <property type="term" value="C:cytoplasm"/>
    <property type="evidence" value="ECO:0007669"/>
    <property type="project" value="TreeGrafter"/>
</dbReference>
<dbReference type="GO" id="GO:0006508">
    <property type="term" value="P:proteolysis"/>
    <property type="evidence" value="ECO:0007669"/>
    <property type="project" value="InterPro"/>
</dbReference>
<feature type="region of interest" description="Disordered" evidence="1">
    <location>
        <begin position="463"/>
        <end position="484"/>
    </location>
</feature>
<evidence type="ECO:0000259" key="2">
    <source>
        <dbReference type="Pfam" id="PF00656"/>
    </source>
</evidence>
<feature type="domain" description="Peptidase C14 caspase" evidence="2">
    <location>
        <begin position="33"/>
        <end position="265"/>
    </location>
</feature>
<dbReference type="Proteomes" id="UP000230821">
    <property type="component" value="Unassembled WGS sequence"/>
</dbReference>
<organism evidence="3 4">
    <name type="scientific">candidate division KSB3 bacterium</name>
    <dbReference type="NCBI Taxonomy" id="2044937"/>
    <lineage>
        <taxon>Bacteria</taxon>
        <taxon>candidate division KSB3</taxon>
    </lineage>
</organism>
<dbReference type="PROSITE" id="PS00018">
    <property type="entry name" value="EF_HAND_1"/>
    <property type="match status" value="1"/>
</dbReference>
<dbReference type="InterPro" id="IPR029030">
    <property type="entry name" value="Caspase-like_dom_sf"/>
</dbReference>
<sequence>MKHIISVLLILCLIGGHTDIVVAEQASPNTWGLAIGISDYSLPELRLKWADKDAIEFSTFLRYTLGLPEEHYRILKNREATRDNIREALGWLSLVAEPNDRVYLFYSGHGKDDSPIVPYDIEQPFPMDLIKKALKKIDAHDIIFFADACYSGRIAENGAKTIIGRESLTGLSQTTIRKMVQESEGTVIMTSADGIQEAYERDGQKNGLFTYHLMNTLMDPSIHPAVDLDQNGEVSLYEIYQNVRYLVSSESRQDPQISSTETAKKIILFSTAPTTTVPVEEATPSVSSGSSGGMGGATKAVLGIGAVAAIGGGLALAGSSGGSSDPDPTPTPDSTDNIEARLMVSPLVQETCGSVTNSLYVTNLTLNDILIERIDYEEQLLLDEPPTSCKQGRQGSFWPDVTTVRSSQWALVRQWEHESYPCDECPYSRFSECSYRMQYTVNTSAGAVEVEPATVFVRNGENFCSSSSSPSASPTPTPTPASEL</sequence>
<dbReference type="InterPro" id="IPR018247">
    <property type="entry name" value="EF_Hand_1_Ca_BS"/>
</dbReference>
<protein>
    <recommendedName>
        <fullName evidence="2">Peptidase C14 caspase domain-containing protein</fullName>
    </recommendedName>
</protein>
<dbReference type="InterPro" id="IPR050452">
    <property type="entry name" value="Metacaspase"/>
</dbReference>
<feature type="compositionally biased region" description="Pro residues" evidence="1">
    <location>
        <begin position="473"/>
        <end position="484"/>
    </location>
</feature>
<evidence type="ECO:0000313" key="4">
    <source>
        <dbReference type="Proteomes" id="UP000230821"/>
    </source>
</evidence>
<name>A0A2G6KB69_9BACT</name>
<dbReference type="Gene3D" id="3.40.50.1460">
    <property type="match status" value="1"/>
</dbReference>
<gene>
    <name evidence="3" type="ORF">CSA56_13900</name>
</gene>
<accession>A0A2G6KB69</accession>
<comment type="caution">
    <text evidence="3">The sequence shown here is derived from an EMBL/GenBank/DDBJ whole genome shotgun (WGS) entry which is preliminary data.</text>
</comment>